<reference evidence="2 3" key="1">
    <citation type="submission" date="2019-04" db="EMBL/GenBank/DDBJ databases">
        <title>Genome sequence of strain 7209-2.</title>
        <authorList>
            <person name="Gao J."/>
            <person name="Sun J."/>
        </authorList>
    </citation>
    <scope>NUCLEOTIDE SEQUENCE [LARGE SCALE GENOMIC DNA]</scope>
    <source>
        <strain evidence="2 3">7209-2</strain>
    </source>
</reference>
<keyword evidence="3" id="KW-1185">Reference proteome</keyword>
<comment type="caution">
    <text evidence="2">The sequence shown here is derived from an EMBL/GenBank/DDBJ whole genome shotgun (WGS) entry which is preliminary data.</text>
</comment>
<gene>
    <name evidence="2" type="ORF">E9677_01545</name>
</gene>
<organism evidence="2 3">
    <name type="scientific">Rhizobium rhizophilum</name>
    <dbReference type="NCBI Taxonomy" id="1850373"/>
    <lineage>
        <taxon>Bacteria</taxon>
        <taxon>Pseudomonadati</taxon>
        <taxon>Pseudomonadota</taxon>
        <taxon>Alphaproteobacteria</taxon>
        <taxon>Hyphomicrobiales</taxon>
        <taxon>Rhizobiaceae</taxon>
        <taxon>Rhizobium/Agrobacterium group</taxon>
        <taxon>Rhizobium</taxon>
    </lineage>
</organism>
<dbReference type="Proteomes" id="UP000309667">
    <property type="component" value="Unassembled WGS sequence"/>
</dbReference>
<evidence type="ECO:0000313" key="2">
    <source>
        <dbReference type="EMBL" id="THV16715.1"/>
    </source>
</evidence>
<dbReference type="RefSeq" id="WP_136556339.1">
    <property type="nucleotide sequence ID" value="NZ_STGT01000001.1"/>
</dbReference>
<evidence type="ECO:0008006" key="4">
    <source>
        <dbReference type="Google" id="ProtNLM"/>
    </source>
</evidence>
<evidence type="ECO:0000256" key="1">
    <source>
        <dbReference type="SAM" id="MobiDB-lite"/>
    </source>
</evidence>
<proteinExistence type="predicted"/>
<dbReference type="EMBL" id="STGT01000001">
    <property type="protein sequence ID" value="THV16715.1"/>
    <property type="molecule type" value="Genomic_DNA"/>
</dbReference>
<feature type="compositionally biased region" description="Basic residues" evidence="1">
    <location>
        <begin position="108"/>
        <end position="125"/>
    </location>
</feature>
<feature type="region of interest" description="Disordered" evidence="1">
    <location>
        <begin position="101"/>
        <end position="125"/>
    </location>
</feature>
<accession>A0ABY2R1Z4</accession>
<evidence type="ECO:0000313" key="3">
    <source>
        <dbReference type="Proteomes" id="UP000309667"/>
    </source>
</evidence>
<protein>
    <recommendedName>
        <fullName evidence="4">XRE family transcriptional regulator</fullName>
    </recommendedName>
</protein>
<sequence>MGGNHQNWHHLAVTLRARLDDIGSGGWHALYDAGIRGTYLTFLLTGRARLKLEFVKPVAQALNLDENRLFCTALEGMHQTQDLPYLNEFLWRMIDSFEEVKPQEEQKKKKKRKHKKREKREKKID</sequence>
<name>A0ABY2R1Z4_9HYPH</name>